<protein>
    <submittedName>
        <fullName evidence="3">Uncharacterized protein</fullName>
    </submittedName>
</protein>
<name>A0A9D2R3Z4_9FIRM</name>
<keyword evidence="2" id="KW-1133">Transmembrane helix</keyword>
<keyword evidence="2" id="KW-0472">Membrane</keyword>
<evidence type="ECO:0000256" key="1">
    <source>
        <dbReference type="SAM" id="MobiDB-lite"/>
    </source>
</evidence>
<evidence type="ECO:0000313" key="4">
    <source>
        <dbReference type="Proteomes" id="UP000823851"/>
    </source>
</evidence>
<dbReference type="Proteomes" id="UP000823851">
    <property type="component" value="Unassembled WGS sequence"/>
</dbReference>
<reference evidence="3" key="2">
    <citation type="submission" date="2021-04" db="EMBL/GenBank/DDBJ databases">
        <authorList>
            <person name="Gilroy R."/>
        </authorList>
    </citation>
    <scope>NUCLEOTIDE SEQUENCE</scope>
    <source>
        <strain evidence="3">ChiHjej8B7-25341</strain>
    </source>
</reference>
<proteinExistence type="predicted"/>
<feature type="compositionally biased region" description="Basic and acidic residues" evidence="1">
    <location>
        <begin position="136"/>
        <end position="147"/>
    </location>
</feature>
<feature type="compositionally biased region" description="Basic and acidic residues" evidence="1">
    <location>
        <begin position="78"/>
        <end position="92"/>
    </location>
</feature>
<feature type="region of interest" description="Disordered" evidence="1">
    <location>
        <begin position="132"/>
        <end position="192"/>
    </location>
</feature>
<dbReference type="AlphaFoldDB" id="A0A9D2R3Z4"/>
<feature type="compositionally biased region" description="Basic residues" evidence="1">
    <location>
        <begin position="174"/>
        <end position="192"/>
    </location>
</feature>
<feature type="region of interest" description="Disordered" evidence="1">
    <location>
        <begin position="78"/>
        <end position="98"/>
    </location>
</feature>
<gene>
    <name evidence="3" type="ORF">H9912_10750</name>
</gene>
<organism evidence="3 4">
    <name type="scientific">Candidatus Eisenbergiella stercorigallinarum</name>
    <dbReference type="NCBI Taxonomy" id="2838557"/>
    <lineage>
        <taxon>Bacteria</taxon>
        <taxon>Bacillati</taxon>
        <taxon>Bacillota</taxon>
        <taxon>Clostridia</taxon>
        <taxon>Lachnospirales</taxon>
        <taxon>Lachnospiraceae</taxon>
        <taxon>Eisenbergiella</taxon>
    </lineage>
</organism>
<accession>A0A9D2R3Z4</accession>
<evidence type="ECO:0000313" key="3">
    <source>
        <dbReference type="EMBL" id="HJD32401.1"/>
    </source>
</evidence>
<feature type="transmembrane region" description="Helical" evidence="2">
    <location>
        <begin position="7"/>
        <end position="25"/>
    </location>
</feature>
<evidence type="ECO:0000256" key="2">
    <source>
        <dbReference type="SAM" id="Phobius"/>
    </source>
</evidence>
<reference evidence="3" key="1">
    <citation type="journal article" date="2021" name="PeerJ">
        <title>Extensive microbial diversity within the chicken gut microbiome revealed by metagenomics and culture.</title>
        <authorList>
            <person name="Gilroy R."/>
            <person name="Ravi A."/>
            <person name="Getino M."/>
            <person name="Pursley I."/>
            <person name="Horton D.L."/>
            <person name="Alikhan N.F."/>
            <person name="Baker D."/>
            <person name="Gharbi K."/>
            <person name="Hall N."/>
            <person name="Watson M."/>
            <person name="Adriaenssens E.M."/>
            <person name="Foster-Nyarko E."/>
            <person name="Jarju S."/>
            <person name="Secka A."/>
            <person name="Antonio M."/>
            <person name="Oren A."/>
            <person name="Chaudhuri R.R."/>
            <person name="La Ragione R."/>
            <person name="Hildebrand F."/>
            <person name="Pallen M.J."/>
        </authorList>
    </citation>
    <scope>NUCLEOTIDE SEQUENCE</scope>
    <source>
        <strain evidence="3">ChiHjej8B7-25341</strain>
    </source>
</reference>
<dbReference type="EMBL" id="DWUW01000305">
    <property type="protein sequence ID" value="HJD32401.1"/>
    <property type="molecule type" value="Genomic_DNA"/>
</dbReference>
<comment type="caution">
    <text evidence="3">The sequence shown here is derived from an EMBL/GenBank/DDBJ whole genome shotgun (WGS) entry which is preliminary data.</text>
</comment>
<feature type="transmembrane region" description="Helical" evidence="2">
    <location>
        <begin position="37"/>
        <end position="54"/>
    </location>
</feature>
<keyword evidence="2" id="KW-0812">Transmembrane</keyword>
<sequence length="192" mass="21640">MKKESNVGLFFLLAVGIVGLGLYFGAAEDYSRGELQLYHIVCWVVLITALLRVLELVWEPVRALWDLAWGKAETISEKKPQSFDPHEDEYGRKKPFQNEKAFSYEKDFSEDGEISRADGVIIMPDPGSRLYLDDGSSCRDRQKKGASEDFPVQRVSSVPAAVPEDLPSGENGTQKKKEKKKSKKKDGKKKKK</sequence>